<dbReference type="GO" id="GO:0016740">
    <property type="term" value="F:transferase activity"/>
    <property type="evidence" value="ECO:0007669"/>
    <property type="project" value="UniProtKB-KW"/>
</dbReference>
<evidence type="ECO:0000259" key="3">
    <source>
        <dbReference type="Pfam" id="PF00535"/>
    </source>
</evidence>
<dbReference type="SUPFAM" id="SSF53448">
    <property type="entry name" value="Nucleotide-diphospho-sugar transferases"/>
    <property type="match status" value="1"/>
</dbReference>
<feature type="region of interest" description="Disordered" evidence="2">
    <location>
        <begin position="550"/>
        <end position="571"/>
    </location>
</feature>
<dbReference type="Gene3D" id="3.90.550.10">
    <property type="entry name" value="Spore Coat Polysaccharide Biosynthesis Protein SpsA, Chain A"/>
    <property type="match status" value="1"/>
</dbReference>
<keyword evidence="6" id="KW-1185">Reference proteome</keyword>
<dbReference type="OrthoDB" id="3226099at2"/>
<dbReference type="InterPro" id="IPR029044">
    <property type="entry name" value="Nucleotide-diphossugar_trans"/>
</dbReference>
<dbReference type="AlphaFoldDB" id="A0A5J5KW62"/>
<feature type="domain" description="Glycosyltransferase 2-like" evidence="3">
    <location>
        <begin position="576"/>
        <end position="697"/>
    </location>
</feature>
<reference evidence="5 6" key="1">
    <citation type="submission" date="2019-05" db="EMBL/GenBank/DDBJ databases">
        <title>Kocuria coralli sp. nov., a novel actinobacterium isolated from coral reef seawater.</title>
        <authorList>
            <person name="Li J."/>
        </authorList>
    </citation>
    <scope>NUCLEOTIDE SEQUENCE [LARGE SCALE GENOMIC DNA]</scope>
    <source>
        <strain evidence="5 6">SCSIO 13007</strain>
    </source>
</reference>
<protein>
    <submittedName>
        <fullName evidence="5">Glycosyltransferase</fullName>
    </submittedName>
</protein>
<dbReference type="Proteomes" id="UP000325957">
    <property type="component" value="Unassembled WGS sequence"/>
</dbReference>
<evidence type="ECO:0000259" key="4">
    <source>
        <dbReference type="Pfam" id="PF13524"/>
    </source>
</evidence>
<evidence type="ECO:0000313" key="6">
    <source>
        <dbReference type="Proteomes" id="UP000325957"/>
    </source>
</evidence>
<feature type="compositionally biased region" description="Acidic residues" evidence="2">
    <location>
        <begin position="895"/>
        <end position="906"/>
    </location>
</feature>
<comment type="caution">
    <text evidence="5">The sequence shown here is derived from an EMBL/GenBank/DDBJ whole genome shotgun (WGS) entry which is preliminary data.</text>
</comment>
<dbReference type="InterPro" id="IPR050834">
    <property type="entry name" value="Glycosyltransf_2"/>
</dbReference>
<keyword evidence="1" id="KW-0175">Coiled coil</keyword>
<evidence type="ECO:0000256" key="1">
    <source>
        <dbReference type="SAM" id="Coils"/>
    </source>
</evidence>
<name>A0A5J5KW62_9MICC</name>
<dbReference type="PANTHER" id="PTHR43685">
    <property type="entry name" value="GLYCOSYLTRANSFERASE"/>
    <property type="match status" value="1"/>
</dbReference>
<gene>
    <name evidence="5" type="ORF">FCK90_14030</name>
</gene>
<feature type="domain" description="Spore protein YkvP/CgeB glycosyl transferase-like" evidence="4">
    <location>
        <begin position="302"/>
        <end position="407"/>
    </location>
</feature>
<dbReference type="EMBL" id="SZWF01000029">
    <property type="protein sequence ID" value="KAA9393091.1"/>
    <property type="molecule type" value="Genomic_DNA"/>
</dbReference>
<feature type="coiled-coil region" evidence="1">
    <location>
        <begin position="3"/>
        <end position="30"/>
    </location>
</feature>
<dbReference type="InterPro" id="IPR001173">
    <property type="entry name" value="Glyco_trans_2-like"/>
</dbReference>
<dbReference type="InterPro" id="IPR055259">
    <property type="entry name" value="YkvP/CgeB_Glyco_trans-like"/>
</dbReference>
<dbReference type="Pfam" id="PF13524">
    <property type="entry name" value="Glyco_trans_1_2"/>
    <property type="match status" value="1"/>
</dbReference>
<proteinExistence type="predicted"/>
<feature type="region of interest" description="Disordered" evidence="2">
    <location>
        <begin position="895"/>
        <end position="926"/>
    </location>
</feature>
<accession>A0A5J5KW62</accession>
<dbReference type="RefSeq" id="WP_158034933.1">
    <property type="nucleotide sequence ID" value="NZ_ML708631.1"/>
</dbReference>
<dbReference type="Pfam" id="PF00535">
    <property type="entry name" value="Glycos_transf_2"/>
    <property type="match status" value="1"/>
</dbReference>
<keyword evidence="5" id="KW-0808">Transferase</keyword>
<dbReference type="CDD" id="cd00761">
    <property type="entry name" value="Glyco_tranf_GTA_type"/>
    <property type="match status" value="1"/>
</dbReference>
<evidence type="ECO:0000313" key="5">
    <source>
        <dbReference type="EMBL" id="KAA9393091.1"/>
    </source>
</evidence>
<evidence type="ECO:0000256" key="2">
    <source>
        <dbReference type="SAM" id="MobiDB-lite"/>
    </source>
</evidence>
<dbReference type="PANTHER" id="PTHR43685:SF2">
    <property type="entry name" value="GLYCOSYLTRANSFERASE 2-LIKE DOMAIN-CONTAINING PROTEIN"/>
    <property type="match status" value="1"/>
</dbReference>
<sequence length="926" mass="103938">MKREQAQLRKTRVRRRIGQLEERKALAEKDRHWYQSESFARTVRRGDWGDLAPVRDPEDFSALMDRVLRRDEVADLQRLAADLPEHLGTRSLNPHPVRIAMIADQFLYDSLNGTADVTYLTPENFQDEALKSDLLLIASTWRGLHNEWMGATVSQGPIRSQVIPAFRDAGVPVAFYSKEDPPNYIRFLPLAREADYIFTSAEEVVDDYRRDCPDVKEVRALTFGVNPLVHNPVGSRRHRRQEVLFAGSWLDHKYPLRKKSARHIFDGVIDSGRDLLILDRNSTLGDSKYFYPQQYLEFVGPGVPHTDLMRIQRLVDVQINLNSVTDSATMFANRAVELQAMGAAVISNYSRALNNMFPNILITDSAFETRAMLEQLHGDELYRLQAQGVHRAFFEHTSHQRVAELLQTVGLPTTRTHGKALMVAEEVTETVRRIAAEQTMDVDVMSISELRHARAGGPTEHTVILPIREDYRYHHDYARSQVAAFAYADVDFVAKNGYESSGRVVSKDDHEPIGHADDPFRAGVWQTSSVTDRWLQSGVIEGSGYGTDPFGVDTWPEGRRTRSDAGGSSARSPELTVVVPVYNNGRHLENKCFRSLQRSSIFERMEILLVDDGSTDGITPLVVQDLERRFPQVKAYFNPPGGSGSASRPRNQGLEMASAPYITYLDPDNEAVNDGFARLLDIVKESASDFAIGDMLKFARTRRYVANSAILNKALGGRGVQIAMRLPSSTMSDINFQPMSIQALVASTPWLRGTGITQPIGALGQDSLAFQQMLHAAEQIDIVNFPIHVYYGAVDNSVVNSVSPGFFRKYIPLESARVRWLESSGLMDDYIKFRARPFFEKWFVHKYNNFVQAEDREACRAVLRELAATYGIQLEFSDPQDPTSDLYMVAVPEAEEPADGDVELSEDTTAQGTGLEGNLNGQPQGG</sequence>
<organism evidence="5 6">
    <name type="scientific">Kocuria coralli</name>
    <dbReference type="NCBI Taxonomy" id="1461025"/>
    <lineage>
        <taxon>Bacteria</taxon>
        <taxon>Bacillati</taxon>
        <taxon>Actinomycetota</taxon>
        <taxon>Actinomycetes</taxon>
        <taxon>Micrococcales</taxon>
        <taxon>Micrococcaceae</taxon>
        <taxon>Kocuria</taxon>
    </lineage>
</organism>